<feature type="region of interest" description="Disordered" evidence="1">
    <location>
        <begin position="27"/>
        <end position="50"/>
    </location>
</feature>
<reference evidence="4" key="2">
    <citation type="submission" date="2023-01" db="EMBL/GenBank/DDBJ databases">
        <title>Draft genome sequence of Agaribacter marinus strain NBRC 110023.</title>
        <authorList>
            <person name="Sun Q."/>
            <person name="Mori K."/>
        </authorList>
    </citation>
    <scope>NUCLEOTIDE SEQUENCE</scope>
    <source>
        <strain evidence="4">NBRC 110023</strain>
    </source>
</reference>
<evidence type="ECO:0000256" key="1">
    <source>
        <dbReference type="SAM" id="MobiDB-lite"/>
    </source>
</evidence>
<feature type="signal peptide" evidence="2">
    <location>
        <begin position="1"/>
        <end position="25"/>
    </location>
</feature>
<keyword evidence="2" id="KW-0732">Signal</keyword>
<reference evidence="4" key="1">
    <citation type="journal article" date="2014" name="Int. J. Syst. Evol. Microbiol.">
        <title>Complete genome sequence of Corynebacterium casei LMG S-19264T (=DSM 44701T), isolated from a smear-ripened cheese.</title>
        <authorList>
            <consortium name="US DOE Joint Genome Institute (JGI-PGF)"/>
            <person name="Walter F."/>
            <person name="Albersmeier A."/>
            <person name="Kalinowski J."/>
            <person name="Ruckert C."/>
        </authorList>
    </citation>
    <scope>NUCLEOTIDE SEQUENCE</scope>
    <source>
        <strain evidence="4">NBRC 110023</strain>
    </source>
</reference>
<proteinExistence type="predicted"/>
<dbReference type="InterPro" id="IPR028204">
    <property type="entry name" value="Tricorn_C1"/>
</dbReference>
<dbReference type="Proteomes" id="UP001156601">
    <property type="component" value="Unassembled WGS sequence"/>
</dbReference>
<dbReference type="AlphaFoldDB" id="A0AA37WIZ3"/>
<dbReference type="SUPFAM" id="SSF52096">
    <property type="entry name" value="ClpP/crotonase"/>
    <property type="match status" value="1"/>
</dbReference>
<dbReference type="PANTHER" id="PTHR11261">
    <property type="entry name" value="INTERPHOTORECEPTOR RETINOID-BINDING PROTEIN"/>
    <property type="match status" value="1"/>
</dbReference>
<organism evidence="4 5">
    <name type="scientific">Agaribacter marinus</name>
    <dbReference type="NCBI Taxonomy" id="1431249"/>
    <lineage>
        <taxon>Bacteria</taxon>
        <taxon>Pseudomonadati</taxon>
        <taxon>Pseudomonadota</taxon>
        <taxon>Gammaproteobacteria</taxon>
        <taxon>Alteromonadales</taxon>
        <taxon>Alteromonadaceae</taxon>
        <taxon>Agaribacter</taxon>
    </lineage>
</organism>
<name>A0AA37WIZ3_9ALTE</name>
<dbReference type="EMBL" id="BSOT01000006">
    <property type="protein sequence ID" value="GLR71598.1"/>
    <property type="molecule type" value="Genomic_DNA"/>
</dbReference>
<dbReference type="GO" id="GO:0006508">
    <property type="term" value="P:proteolysis"/>
    <property type="evidence" value="ECO:0007669"/>
    <property type="project" value="InterPro"/>
</dbReference>
<sequence>MMHYNSKRFLSVILAVAAVSITACNSKSKNKTDPIPDPNPPQTPIDNVPATNGLWHSQAYGMVLDVKSDAHQFYQITNEYCQTADYSFDSSALIDSISLTDSEDSMEITFAGLKVPGVVMQRIKDLPDQCLTDIVANDGEDSYVFDAQRDFEIFWANFNEYYAFFHLEGIDWDETYQWANDQINDNTTEAELFEILAKMIEPLKDFHVSLENIELDEHFSVDRKPTLDDIALVDFIAINQIHPPFSDEQIEAFEEYLQEAEDTSFTIIQSYFDEESEIKINDSDTIAWTMLNDNIGYINIATMDIVSIGVEGNTVQENRVILSSVLDRIVEDLKDTAGIIIDIRYNEGGDDLVGQMFAERFFPERTQVYSKQARLLDERTPLQTVFVTPVGETILDKPTAILTSSSTSSAAESFALSMREHDKSILVGEATAGGLSDTLPKSLPHGTIYSISNEFYLSVDGISYEGLGIPVGIEQAFFTRDQLEGGVDLGLEKAHEWILAQ</sequence>
<keyword evidence="5" id="KW-1185">Reference proteome</keyword>
<evidence type="ECO:0000256" key="2">
    <source>
        <dbReference type="SAM" id="SignalP"/>
    </source>
</evidence>
<accession>A0AA37WIZ3</accession>
<dbReference type="RefSeq" id="WP_284217946.1">
    <property type="nucleotide sequence ID" value="NZ_BSOT01000006.1"/>
</dbReference>
<feature type="domain" description="Tail specific protease" evidence="3">
    <location>
        <begin position="260"/>
        <end position="474"/>
    </location>
</feature>
<dbReference type="InterPro" id="IPR029045">
    <property type="entry name" value="ClpP/crotonase-like_dom_sf"/>
</dbReference>
<evidence type="ECO:0000313" key="5">
    <source>
        <dbReference type="Proteomes" id="UP001156601"/>
    </source>
</evidence>
<evidence type="ECO:0000313" key="4">
    <source>
        <dbReference type="EMBL" id="GLR71598.1"/>
    </source>
</evidence>
<evidence type="ECO:0000259" key="3">
    <source>
        <dbReference type="SMART" id="SM00245"/>
    </source>
</evidence>
<dbReference type="PANTHER" id="PTHR11261:SF3">
    <property type="entry name" value="RETINOL-BINDING PROTEIN 3"/>
    <property type="match status" value="1"/>
</dbReference>
<dbReference type="GO" id="GO:0008236">
    <property type="term" value="F:serine-type peptidase activity"/>
    <property type="evidence" value="ECO:0007669"/>
    <property type="project" value="InterPro"/>
</dbReference>
<dbReference type="InterPro" id="IPR005151">
    <property type="entry name" value="Tail-specific_protease"/>
</dbReference>
<protein>
    <recommendedName>
        <fullName evidence="3">Tail specific protease domain-containing protein</fullName>
    </recommendedName>
</protein>
<comment type="caution">
    <text evidence="4">The sequence shown here is derived from an EMBL/GenBank/DDBJ whole genome shotgun (WGS) entry which is preliminary data.</text>
</comment>
<feature type="chain" id="PRO_5041414492" description="Tail specific protease domain-containing protein" evidence="2">
    <location>
        <begin position="26"/>
        <end position="501"/>
    </location>
</feature>
<dbReference type="Gene3D" id="3.90.226.10">
    <property type="entry name" value="2-enoyl-CoA Hydratase, Chain A, domain 1"/>
    <property type="match status" value="1"/>
</dbReference>
<dbReference type="Pfam" id="PF03572">
    <property type="entry name" value="Peptidase_S41"/>
    <property type="match status" value="1"/>
</dbReference>
<dbReference type="Gene3D" id="3.30.750.44">
    <property type="match status" value="1"/>
</dbReference>
<dbReference type="Pfam" id="PF14684">
    <property type="entry name" value="Tricorn_C1"/>
    <property type="match status" value="1"/>
</dbReference>
<dbReference type="SMART" id="SM00245">
    <property type="entry name" value="TSPc"/>
    <property type="match status" value="1"/>
</dbReference>
<dbReference type="PROSITE" id="PS51257">
    <property type="entry name" value="PROKAR_LIPOPROTEIN"/>
    <property type="match status" value="1"/>
</dbReference>
<gene>
    <name evidence="4" type="ORF">GCM10007852_25060</name>
</gene>